<dbReference type="Pfam" id="PF00856">
    <property type="entry name" value="SET"/>
    <property type="match status" value="1"/>
</dbReference>
<dbReference type="InterPro" id="IPR050869">
    <property type="entry name" value="H3K4_H4K5_MeTrfase"/>
</dbReference>
<proteinExistence type="predicted"/>
<feature type="domain" description="SET" evidence="1">
    <location>
        <begin position="12"/>
        <end position="326"/>
    </location>
</feature>
<dbReference type="EMBL" id="LT598447">
    <property type="protein sequence ID" value="SCV05833.1"/>
    <property type="molecule type" value="Genomic_DNA"/>
</dbReference>
<reference evidence="3" key="1">
    <citation type="submission" date="2016-03" db="EMBL/GenBank/DDBJ databases">
        <authorList>
            <person name="Devillers Hugo."/>
        </authorList>
    </citation>
    <scope>NUCLEOTIDE SEQUENCE [LARGE SCALE GENOMIC DNA]</scope>
</reference>
<organism evidence="2 3">
    <name type="scientific">Lachancea nothofagi CBS 11611</name>
    <dbReference type="NCBI Taxonomy" id="1266666"/>
    <lineage>
        <taxon>Eukaryota</taxon>
        <taxon>Fungi</taxon>
        <taxon>Dikarya</taxon>
        <taxon>Ascomycota</taxon>
        <taxon>Saccharomycotina</taxon>
        <taxon>Saccharomycetes</taxon>
        <taxon>Saccharomycetales</taxon>
        <taxon>Saccharomycetaceae</taxon>
        <taxon>Lachancea</taxon>
    </lineage>
</organism>
<name>A0A1G4KMU7_9SACH</name>
<dbReference type="Proteomes" id="UP000189911">
    <property type="component" value="Chromosome H"/>
</dbReference>
<dbReference type="AlphaFoldDB" id="A0A1G4KMU7"/>
<dbReference type="PANTHER" id="PTHR12197">
    <property type="entry name" value="HISTONE-LYSINE N-METHYLTRANSFERASE SMYD"/>
    <property type="match status" value="1"/>
</dbReference>
<keyword evidence="3" id="KW-1185">Reference proteome</keyword>
<dbReference type="PROSITE" id="PS50280">
    <property type="entry name" value="SET"/>
    <property type="match status" value="1"/>
</dbReference>
<sequence length="360" mass="41777">MKPNDIEFELSELFEIRTTKYGGRACFARRDIPVDTDVLVLHRALGSIVCHEFRKEVCCVCFLYDNGRTMKVRLMEKCPKLAPKGAGLWFCSEKCRHDFLSRDRIESLIEAYELFETNWLSRASDRAGLEDCQTADPEHQISKTDIQRMWDGLEHSWVPMIDRMKLIRQRSQLPVLNEDEYGCVRFVAHCLFTLATANKSCVQMQAFRSLQSNELVKIQQYPILLKVQENVFKTLYVLLPPQLKPMLTSAIFRHILGSEYGNSFGIWESAECSESREYLGYCVLPEASYFNHSCAPNLAKRRQGERMIFTLNSPAQKDQELCIDYKGILGLPVKERRCILQENWFFDCGCERCLREMVEG</sequence>
<dbReference type="PANTHER" id="PTHR12197:SF294">
    <property type="entry name" value="POTENTIAL PROTEIN LYSINE METHYLTRANSFERASE SET6"/>
    <property type="match status" value="1"/>
</dbReference>
<dbReference type="OrthoDB" id="1028014at2759"/>
<dbReference type="CDD" id="cd20071">
    <property type="entry name" value="SET_SMYD"/>
    <property type="match status" value="1"/>
</dbReference>
<evidence type="ECO:0000259" key="1">
    <source>
        <dbReference type="PROSITE" id="PS50280"/>
    </source>
</evidence>
<accession>A0A1G4KMU7</accession>
<dbReference type="InterPro" id="IPR046341">
    <property type="entry name" value="SET_dom_sf"/>
</dbReference>
<protein>
    <submittedName>
        <fullName evidence="2">LANO_0H16182g1_1</fullName>
    </submittedName>
</protein>
<evidence type="ECO:0000313" key="3">
    <source>
        <dbReference type="Proteomes" id="UP000189911"/>
    </source>
</evidence>
<dbReference type="InterPro" id="IPR001214">
    <property type="entry name" value="SET_dom"/>
</dbReference>
<evidence type="ECO:0000313" key="2">
    <source>
        <dbReference type="EMBL" id="SCV05833.1"/>
    </source>
</evidence>
<gene>
    <name evidence="2" type="ORF">LANO_0H16182G</name>
</gene>
<dbReference type="Gene3D" id="2.170.270.10">
    <property type="entry name" value="SET domain"/>
    <property type="match status" value="1"/>
</dbReference>
<dbReference type="SUPFAM" id="SSF82199">
    <property type="entry name" value="SET domain"/>
    <property type="match status" value="1"/>
</dbReference>
<dbReference type="GO" id="GO:0005634">
    <property type="term" value="C:nucleus"/>
    <property type="evidence" value="ECO:0007669"/>
    <property type="project" value="TreeGrafter"/>
</dbReference>